<evidence type="ECO:0000313" key="2">
    <source>
        <dbReference type="EMBL" id="CAG5081769.1"/>
    </source>
</evidence>
<name>A0ABN7RP42_OIKDI</name>
<feature type="region of interest" description="Disordered" evidence="1">
    <location>
        <begin position="109"/>
        <end position="201"/>
    </location>
</feature>
<sequence length="201" mass="22355">MKWKLAFLTLGIEARRHEKGERWALKQQRIQLKYEANVNHNIDSGGGEERSADEACKNACRDVISVAAKNGLIKAVDKCTDSVDFVKKLKHKKPETIATNGVLMFDDDFANDSSPRQTTALTDSGKSKSPVNRGPGRPQSESKGTMSFGDLPDELLLFSDDMEDFGEPELMPERMISPQFEAPKKSGKRNKRKKGKKGRSG</sequence>
<organism evidence="2 3">
    <name type="scientific">Oikopleura dioica</name>
    <name type="common">Tunicate</name>
    <dbReference type="NCBI Taxonomy" id="34765"/>
    <lineage>
        <taxon>Eukaryota</taxon>
        <taxon>Metazoa</taxon>
        <taxon>Chordata</taxon>
        <taxon>Tunicata</taxon>
        <taxon>Appendicularia</taxon>
        <taxon>Copelata</taxon>
        <taxon>Oikopleuridae</taxon>
        <taxon>Oikopleura</taxon>
    </lineage>
</organism>
<dbReference type="Proteomes" id="UP001158576">
    <property type="component" value="Chromosome PAR"/>
</dbReference>
<reference evidence="2 3" key="1">
    <citation type="submission" date="2021-04" db="EMBL/GenBank/DDBJ databases">
        <authorList>
            <person name="Bliznina A."/>
        </authorList>
    </citation>
    <scope>NUCLEOTIDE SEQUENCE [LARGE SCALE GENOMIC DNA]</scope>
</reference>
<dbReference type="EMBL" id="OU015568">
    <property type="protein sequence ID" value="CAG5081769.1"/>
    <property type="molecule type" value="Genomic_DNA"/>
</dbReference>
<keyword evidence="3" id="KW-1185">Reference proteome</keyword>
<protein>
    <submittedName>
        <fullName evidence="2">Oidioi.mRNA.OKI2018_I69.PAR.g9957.t1.cds</fullName>
    </submittedName>
</protein>
<accession>A0ABN7RP42</accession>
<gene>
    <name evidence="2" type="ORF">OKIOD_LOCUS1515</name>
</gene>
<evidence type="ECO:0000256" key="1">
    <source>
        <dbReference type="SAM" id="MobiDB-lite"/>
    </source>
</evidence>
<feature type="compositionally biased region" description="Polar residues" evidence="1">
    <location>
        <begin position="111"/>
        <end position="130"/>
    </location>
</feature>
<proteinExistence type="predicted"/>
<feature type="compositionally biased region" description="Basic residues" evidence="1">
    <location>
        <begin position="185"/>
        <end position="201"/>
    </location>
</feature>
<evidence type="ECO:0000313" key="3">
    <source>
        <dbReference type="Proteomes" id="UP001158576"/>
    </source>
</evidence>